<evidence type="ECO:0000256" key="7">
    <source>
        <dbReference type="SAM" id="MobiDB-lite"/>
    </source>
</evidence>
<proteinExistence type="inferred from homology"/>
<dbReference type="OrthoDB" id="277235at2759"/>
<keyword evidence="8" id="KW-1133">Transmembrane helix</keyword>
<dbReference type="Pfam" id="PF00889">
    <property type="entry name" value="EF_TS"/>
    <property type="match status" value="2"/>
</dbReference>
<reference evidence="10 11" key="1">
    <citation type="submission" date="2016-02" db="EMBL/GenBank/DDBJ databases">
        <title>Genome analysis of coral dinoflagellate symbionts highlights evolutionary adaptations to a symbiotic lifestyle.</title>
        <authorList>
            <person name="Aranda M."/>
            <person name="Li Y."/>
            <person name="Liew Y.J."/>
            <person name="Baumgarten S."/>
            <person name="Simakov O."/>
            <person name="Wilson M."/>
            <person name="Piel J."/>
            <person name="Ashoor H."/>
            <person name="Bougouffa S."/>
            <person name="Bajic V.B."/>
            <person name="Ryu T."/>
            <person name="Ravasi T."/>
            <person name="Bayer T."/>
            <person name="Micklem G."/>
            <person name="Kim H."/>
            <person name="Bhak J."/>
            <person name="Lajeunesse T.C."/>
            <person name="Voolstra C.R."/>
        </authorList>
    </citation>
    <scope>NUCLEOTIDE SEQUENCE [LARGE SCALE GENOMIC DNA]</scope>
    <source>
        <strain evidence="10 11">CCMP2467</strain>
    </source>
</reference>
<dbReference type="InterPro" id="IPR014039">
    <property type="entry name" value="Transl_elong_EFTs/EF1B_dimer"/>
</dbReference>
<feature type="region of interest" description="Disordered" evidence="7">
    <location>
        <begin position="630"/>
        <end position="668"/>
    </location>
</feature>
<evidence type="ECO:0000256" key="6">
    <source>
        <dbReference type="RuleBase" id="RU000642"/>
    </source>
</evidence>
<dbReference type="Gene3D" id="1.10.8.10">
    <property type="entry name" value="DNA helicase RuvA subunit, C-terminal domain"/>
    <property type="match status" value="2"/>
</dbReference>
<evidence type="ECO:0000256" key="3">
    <source>
        <dbReference type="ARBA" id="ARBA00022917"/>
    </source>
</evidence>
<sequence length="884" mass="97196">MFERRRVGGKMQASATGEECGDSSVTFGPALLESLGFSIYAIGFCFYANLACFMLPRLLLMLHGPGEAVAMAYAPSRRRTALAFGVSSLMVLAFCGLQQSFVALSPAGAASPRSEVRLPTGAGQQQTARAAPPSASVASWGIPAALALGAAVVLASQSRDESCTTMYGKHDKKTFRGKQHAHSFGKYRMRKNKARRIQAIKNGTYDPENTPQRGQPEPEHTWDYDNLVENPIYYAPDYLKEAMADYWDDVNEVMRKKWKEYMGIKGNQRYFKNWTPPGMEPPPEAEPPAPSDPPSPPTPPPAPKAKAPSKPAPEEPPAEPVTEEEPPAPEPVAEEAPAPEPPAEKHEHCFQAPEPEPVKEEKAPAPEPVAEEKAPEPEPAKEEKAPAPEPVAEEKAPEPEPAKEEKAPKAASPSGKDVKALRERSRAGILDCKKALTECGGDMDKAMEWLKKKGMAKADKKAGNVAVEGCVASYVHFNNKIAVLVEVNSETDFVASNAIFKEFTADVAMQIAANSDVGYVTTDDVPAAEMEKEKQLEMTKEDLEGKPDAIKEKIVGGRLKKKFEEKALMSQKWLKDEDITVQEAVKQTIAKLGENIVIRRFQRLTLGEGLEKKDDDFAAGVEKELAKYKNAGGEAKEEKKEEKEEKKEEKQEEKKEEEKKEEKPKVAVSAAQVKELRGRSGAGILDAKKALTECEGDMDKAMDWLKKKGMAKADKKAGNLSAEGVIASYVHFNSKLGVLVEVNSETDFVAINSIFKEFASDVAMQIAANPDVNFISVDDVPADMMEKEKALEMEKEDLAGKPDAIKEKIVSGRLRKKFEESALLSQKWLKDEDKTVQEVLKERIAKLGENLVIRRFARLQLGEGLDKKDDDFAAGVEKELAKYR</sequence>
<dbReference type="InterPro" id="IPR036402">
    <property type="entry name" value="EF-Ts_dimer_sf"/>
</dbReference>
<feature type="compositionally biased region" description="Pro residues" evidence="7">
    <location>
        <begin position="310"/>
        <end position="319"/>
    </location>
</feature>
<evidence type="ECO:0000313" key="11">
    <source>
        <dbReference type="Proteomes" id="UP000186817"/>
    </source>
</evidence>
<comment type="subcellular location">
    <subcellularLocation>
        <location evidence="5">Mitochondrion</location>
    </subcellularLocation>
</comment>
<protein>
    <recommendedName>
        <fullName evidence="5">Elongation factor Ts, mitochondrial</fullName>
        <shortName evidence="5">EF-Ts</shortName>
        <shortName evidence="5">EF-TsMt</shortName>
    </recommendedName>
</protein>
<dbReference type="SUPFAM" id="SSF54713">
    <property type="entry name" value="Elongation factor Ts (EF-Ts), dimerisation domain"/>
    <property type="match status" value="2"/>
</dbReference>
<evidence type="ECO:0000256" key="8">
    <source>
        <dbReference type="SAM" id="Phobius"/>
    </source>
</evidence>
<feature type="region of interest" description="Disordered" evidence="7">
    <location>
        <begin position="203"/>
        <end position="223"/>
    </location>
</feature>
<evidence type="ECO:0000256" key="1">
    <source>
        <dbReference type="ARBA" id="ARBA00005532"/>
    </source>
</evidence>
<evidence type="ECO:0000256" key="5">
    <source>
        <dbReference type="HAMAP-Rule" id="MF_03135"/>
    </source>
</evidence>
<evidence type="ECO:0000313" key="10">
    <source>
        <dbReference type="EMBL" id="OLQ09781.1"/>
    </source>
</evidence>
<feature type="transmembrane region" description="Helical" evidence="8">
    <location>
        <begin position="81"/>
        <end position="104"/>
    </location>
</feature>
<organism evidence="10 11">
    <name type="scientific">Symbiodinium microadriaticum</name>
    <name type="common">Dinoflagellate</name>
    <name type="synonym">Zooxanthella microadriatica</name>
    <dbReference type="NCBI Taxonomy" id="2951"/>
    <lineage>
        <taxon>Eukaryota</taxon>
        <taxon>Sar</taxon>
        <taxon>Alveolata</taxon>
        <taxon>Dinophyceae</taxon>
        <taxon>Suessiales</taxon>
        <taxon>Symbiodiniaceae</taxon>
        <taxon>Symbiodinium</taxon>
    </lineage>
</organism>
<dbReference type="PANTHER" id="PTHR11741">
    <property type="entry name" value="ELONGATION FACTOR TS"/>
    <property type="match status" value="1"/>
</dbReference>
<dbReference type="InterPro" id="IPR001816">
    <property type="entry name" value="Transl_elong_EFTs/EF1B"/>
</dbReference>
<dbReference type="SUPFAM" id="SSF46934">
    <property type="entry name" value="UBA-like"/>
    <property type="match status" value="2"/>
</dbReference>
<keyword evidence="8" id="KW-0812">Transmembrane</keyword>
<dbReference type="PROSITE" id="PS01126">
    <property type="entry name" value="EF_TS_1"/>
    <property type="match status" value="1"/>
</dbReference>
<feature type="compositionally biased region" description="Basic and acidic residues" evidence="7">
    <location>
        <begin position="634"/>
        <end position="665"/>
    </location>
</feature>
<feature type="compositionally biased region" description="Pro residues" evidence="7">
    <location>
        <begin position="278"/>
        <end position="303"/>
    </location>
</feature>
<dbReference type="PROSITE" id="PS01127">
    <property type="entry name" value="EF_TS_2"/>
    <property type="match status" value="1"/>
</dbReference>
<feature type="region of interest" description="Disordered" evidence="7">
    <location>
        <begin position="273"/>
        <end position="422"/>
    </location>
</feature>
<gene>
    <name evidence="10" type="primary">tsf</name>
    <name evidence="10" type="ORF">AK812_SmicGene6544</name>
</gene>
<dbReference type="GO" id="GO:0003746">
    <property type="term" value="F:translation elongation factor activity"/>
    <property type="evidence" value="ECO:0007669"/>
    <property type="project" value="UniProtKB-UniRule"/>
</dbReference>
<keyword evidence="11" id="KW-1185">Reference proteome</keyword>
<evidence type="ECO:0000256" key="4">
    <source>
        <dbReference type="ARBA" id="ARBA00025453"/>
    </source>
</evidence>
<dbReference type="HAMAP" id="MF_00050">
    <property type="entry name" value="EF_Ts"/>
    <property type="match status" value="2"/>
</dbReference>
<feature type="compositionally biased region" description="Basic and acidic residues" evidence="7">
    <location>
        <begin position="356"/>
        <end position="408"/>
    </location>
</feature>
<dbReference type="InterPro" id="IPR018101">
    <property type="entry name" value="Transl_elong_Ts_CS"/>
</dbReference>
<feature type="domain" description="Translation elongation factor EFTs/EF1B dimerisation" evidence="9">
    <location>
        <begin position="721"/>
        <end position="863"/>
    </location>
</feature>
<dbReference type="Gene3D" id="1.10.286.20">
    <property type="match status" value="2"/>
</dbReference>
<dbReference type="CDD" id="cd14275">
    <property type="entry name" value="UBA_EF-Ts"/>
    <property type="match status" value="2"/>
</dbReference>
<accession>A0A1Q9EQV9</accession>
<dbReference type="Proteomes" id="UP000186817">
    <property type="component" value="Unassembled WGS sequence"/>
</dbReference>
<dbReference type="FunFam" id="1.10.286.20:FF:000001">
    <property type="entry name" value="Elongation factor Ts"/>
    <property type="match status" value="2"/>
</dbReference>
<dbReference type="GO" id="GO:0005739">
    <property type="term" value="C:mitochondrion"/>
    <property type="evidence" value="ECO:0007669"/>
    <property type="project" value="UniProtKB-SubCell"/>
</dbReference>
<name>A0A1Q9EQV9_SYMMI</name>
<dbReference type="FunFam" id="1.10.8.10:FF:000001">
    <property type="entry name" value="Elongation factor Ts"/>
    <property type="match status" value="2"/>
</dbReference>
<dbReference type="InterPro" id="IPR009060">
    <property type="entry name" value="UBA-like_sf"/>
</dbReference>
<comment type="caution">
    <text evidence="10">The sequence shown here is derived from an EMBL/GenBank/DDBJ whole genome shotgun (WGS) entry which is preliminary data.</text>
</comment>
<keyword evidence="3 5" id="KW-0648">Protein biosynthesis</keyword>
<feature type="transmembrane region" description="Helical" evidence="8">
    <location>
        <begin position="37"/>
        <end position="60"/>
    </location>
</feature>
<dbReference type="NCBIfam" id="TIGR00116">
    <property type="entry name" value="tsf"/>
    <property type="match status" value="2"/>
</dbReference>
<evidence type="ECO:0000256" key="2">
    <source>
        <dbReference type="ARBA" id="ARBA00022768"/>
    </source>
</evidence>
<comment type="similarity">
    <text evidence="1 5 6">Belongs to the EF-Ts family.</text>
</comment>
<dbReference type="PANTHER" id="PTHR11741:SF10">
    <property type="entry name" value="POLYPROTEIN OF EF-TS, CHLOROPLASTIC"/>
    <property type="match status" value="1"/>
</dbReference>
<comment type="function">
    <text evidence="4 5 6">Associates with the EF-Tu.GDP complex and induces the exchange of GDP to GTP. It remains bound to the aminoacyl-tRNA.EF-Tu.GTP complex up to the GTP hydrolysis stage on the ribosome.</text>
</comment>
<dbReference type="GO" id="GO:0070125">
    <property type="term" value="P:mitochondrial translational elongation"/>
    <property type="evidence" value="ECO:0007669"/>
    <property type="project" value="TreeGrafter"/>
</dbReference>
<dbReference type="EMBL" id="LSRX01000090">
    <property type="protein sequence ID" value="OLQ09781.1"/>
    <property type="molecule type" value="Genomic_DNA"/>
</dbReference>
<dbReference type="OMA" id="TECEGDM"/>
<dbReference type="Gene3D" id="3.30.479.20">
    <property type="entry name" value="Elongation factor Ts, dimerisation domain"/>
    <property type="match status" value="2"/>
</dbReference>
<keyword evidence="5" id="KW-0496">Mitochondrion</keyword>
<evidence type="ECO:0000259" key="9">
    <source>
        <dbReference type="Pfam" id="PF00889"/>
    </source>
</evidence>
<keyword evidence="2 5" id="KW-0251">Elongation factor</keyword>
<dbReference type="AlphaFoldDB" id="A0A1Q9EQV9"/>
<feature type="domain" description="Translation elongation factor EFTs/EF1B dimerisation" evidence="9">
    <location>
        <begin position="467"/>
        <end position="608"/>
    </location>
</feature>
<keyword evidence="8" id="KW-0472">Membrane</keyword>